<sequence length="25" mass="2813">MEPTNLQKAISIANKASQEDQVRKL</sequence>
<dbReference type="EMBL" id="GBXM01071000">
    <property type="protein sequence ID" value="JAH37577.1"/>
    <property type="molecule type" value="Transcribed_RNA"/>
</dbReference>
<evidence type="ECO:0000256" key="1">
    <source>
        <dbReference type="SAM" id="MobiDB-lite"/>
    </source>
</evidence>
<protein>
    <submittedName>
        <fullName evidence="2">Uncharacterized protein</fullName>
    </submittedName>
</protein>
<dbReference type="AlphaFoldDB" id="A0A0E9S8M4"/>
<reference evidence="2" key="2">
    <citation type="journal article" date="2015" name="Fish Shellfish Immunol.">
        <title>Early steps in the European eel (Anguilla anguilla)-Vibrio vulnificus interaction in the gills: Role of the RtxA13 toxin.</title>
        <authorList>
            <person name="Callol A."/>
            <person name="Pajuelo D."/>
            <person name="Ebbesson L."/>
            <person name="Teles M."/>
            <person name="MacKenzie S."/>
            <person name="Amaro C."/>
        </authorList>
    </citation>
    <scope>NUCLEOTIDE SEQUENCE</scope>
</reference>
<accession>A0A0E9S8M4</accession>
<reference evidence="2" key="1">
    <citation type="submission" date="2014-11" db="EMBL/GenBank/DDBJ databases">
        <authorList>
            <person name="Amaro Gonzalez C."/>
        </authorList>
    </citation>
    <scope>NUCLEOTIDE SEQUENCE</scope>
</reference>
<feature type="region of interest" description="Disordered" evidence="1">
    <location>
        <begin position="1"/>
        <end position="25"/>
    </location>
</feature>
<name>A0A0E9S8M4_ANGAN</name>
<organism evidence="2">
    <name type="scientific">Anguilla anguilla</name>
    <name type="common">European freshwater eel</name>
    <name type="synonym">Muraena anguilla</name>
    <dbReference type="NCBI Taxonomy" id="7936"/>
    <lineage>
        <taxon>Eukaryota</taxon>
        <taxon>Metazoa</taxon>
        <taxon>Chordata</taxon>
        <taxon>Craniata</taxon>
        <taxon>Vertebrata</taxon>
        <taxon>Euteleostomi</taxon>
        <taxon>Actinopterygii</taxon>
        <taxon>Neopterygii</taxon>
        <taxon>Teleostei</taxon>
        <taxon>Anguilliformes</taxon>
        <taxon>Anguillidae</taxon>
        <taxon>Anguilla</taxon>
    </lineage>
</organism>
<proteinExistence type="predicted"/>
<evidence type="ECO:0000313" key="2">
    <source>
        <dbReference type="EMBL" id="JAH37577.1"/>
    </source>
</evidence>